<name>A0A1Y1HK85_KLENI</name>
<dbReference type="Proteomes" id="UP000054558">
    <property type="component" value="Unassembled WGS sequence"/>
</dbReference>
<evidence type="ECO:0000313" key="2">
    <source>
        <dbReference type="Proteomes" id="UP000054558"/>
    </source>
</evidence>
<accession>A0A1Y1HK85</accession>
<organism evidence="1 2">
    <name type="scientific">Klebsormidium nitens</name>
    <name type="common">Green alga</name>
    <name type="synonym">Ulothrix nitens</name>
    <dbReference type="NCBI Taxonomy" id="105231"/>
    <lineage>
        <taxon>Eukaryota</taxon>
        <taxon>Viridiplantae</taxon>
        <taxon>Streptophyta</taxon>
        <taxon>Klebsormidiophyceae</taxon>
        <taxon>Klebsormidiales</taxon>
        <taxon>Klebsormidiaceae</taxon>
        <taxon>Klebsormidium</taxon>
    </lineage>
</organism>
<sequence length="320" mass="35913">METEEKEAQRILSDLPFDLQKRFIDPQSLWRRKVIMKQGWPQLHLGFATKTILELCRMLGADNPNPKYAKVLVSDARDQLKKSRSELVSADDVAKGAESFQVVIEVVVAMDKCGVREIATYFANYMALTYAKVLLGFLFSTEDLEGVWRFARDLDQLALLIDASPGTKHSWQSYAKAPGEGNRETQPPLTGFGSCLSMLENLLVALESTAGLTSNAAPLNGDELREWGAALDVLGGEIVWLDSVQKTLQWDDLQRDGRLLLDSFKREGMKDQEKRVAPACFKRRWLCCGPTATKVVAPMFQGYLPYRHVASAAKEEKKEH</sequence>
<keyword evidence="2" id="KW-1185">Reference proteome</keyword>
<dbReference type="AlphaFoldDB" id="A0A1Y1HK85"/>
<gene>
    <name evidence="1" type="ORF">KFL_000220110</name>
</gene>
<protein>
    <submittedName>
        <fullName evidence="1">Uncharacterized protein</fullName>
    </submittedName>
</protein>
<proteinExistence type="predicted"/>
<evidence type="ECO:0000313" key="1">
    <source>
        <dbReference type="EMBL" id="GAQ78980.1"/>
    </source>
</evidence>
<reference evidence="1 2" key="1">
    <citation type="journal article" date="2014" name="Nat. Commun.">
        <title>Klebsormidium flaccidum genome reveals primary factors for plant terrestrial adaptation.</title>
        <authorList>
            <person name="Hori K."/>
            <person name="Maruyama F."/>
            <person name="Fujisawa T."/>
            <person name="Togashi T."/>
            <person name="Yamamoto N."/>
            <person name="Seo M."/>
            <person name="Sato S."/>
            <person name="Yamada T."/>
            <person name="Mori H."/>
            <person name="Tajima N."/>
            <person name="Moriyama T."/>
            <person name="Ikeuchi M."/>
            <person name="Watanabe M."/>
            <person name="Wada H."/>
            <person name="Kobayashi K."/>
            <person name="Saito M."/>
            <person name="Masuda T."/>
            <person name="Sasaki-Sekimoto Y."/>
            <person name="Mashiguchi K."/>
            <person name="Awai K."/>
            <person name="Shimojima M."/>
            <person name="Masuda S."/>
            <person name="Iwai M."/>
            <person name="Nobusawa T."/>
            <person name="Narise T."/>
            <person name="Kondo S."/>
            <person name="Saito H."/>
            <person name="Sato R."/>
            <person name="Murakawa M."/>
            <person name="Ihara Y."/>
            <person name="Oshima-Yamada Y."/>
            <person name="Ohtaka K."/>
            <person name="Satoh M."/>
            <person name="Sonobe K."/>
            <person name="Ishii M."/>
            <person name="Ohtani R."/>
            <person name="Kanamori-Sato M."/>
            <person name="Honoki R."/>
            <person name="Miyazaki D."/>
            <person name="Mochizuki H."/>
            <person name="Umetsu J."/>
            <person name="Higashi K."/>
            <person name="Shibata D."/>
            <person name="Kamiya Y."/>
            <person name="Sato N."/>
            <person name="Nakamura Y."/>
            <person name="Tabata S."/>
            <person name="Ida S."/>
            <person name="Kurokawa K."/>
            <person name="Ohta H."/>
        </authorList>
    </citation>
    <scope>NUCLEOTIDE SEQUENCE [LARGE SCALE GENOMIC DNA]</scope>
    <source>
        <strain evidence="1 2">NIES-2285</strain>
    </source>
</reference>
<dbReference type="EMBL" id="DF236971">
    <property type="protein sequence ID" value="GAQ78980.1"/>
    <property type="molecule type" value="Genomic_DNA"/>
</dbReference>